<dbReference type="PANTHER" id="PTHR44591:SF3">
    <property type="entry name" value="RESPONSE REGULATORY DOMAIN-CONTAINING PROTEIN"/>
    <property type="match status" value="1"/>
</dbReference>
<dbReference type="Pfam" id="PF00072">
    <property type="entry name" value="Response_reg"/>
    <property type="match status" value="1"/>
</dbReference>
<dbReference type="InterPro" id="IPR001789">
    <property type="entry name" value="Sig_transdc_resp-reg_receiver"/>
</dbReference>
<evidence type="ECO:0000256" key="2">
    <source>
        <dbReference type="PROSITE-ProRule" id="PRU00169"/>
    </source>
</evidence>
<dbReference type="EMBL" id="CP134081">
    <property type="protein sequence ID" value="WNC09521.1"/>
    <property type="molecule type" value="Genomic_DNA"/>
</dbReference>
<gene>
    <name evidence="4" type="ORF">RI108_20060</name>
</gene>
<dbReference type="SMART" id="SM00448">
    <property type="entry name" value="REC"/>
    <property type="match status" value="1"/>
</dbReference>
<evidence type="ECO:0000256" key="1">
    <source>
        <dbReference type="ARBA" id="ARBA00022553"/>
    </source>
</evidence>
<dbReference type="Proteomes" id="UP001258207">
    <property type="component" value="Chromosome"/>
</dbReference>
<evidence type="ECO:0000313" key="5">
    <source>
        <dbReference type="Proteomes" id="UP001258207"/>
    </source>
</evidence>
<keyword evidence="1 2" id="KW-0597">Phosphoprotein</keyword>
<evidence type="ECO:0000313" key="4">
    <source>
        <dbReference type="EMBL" id="WNC09521.1"/>
    </source>
</evidence>
<proteinExistence type="predicted"/>
<dbReference type="Gene3D" id="3.40.50.2300">
    <property type="match status" value="1"/>
</dbReference>
<dbReference type="InterPro" id="IPR011006">
    <property type="entry name" value="CheY-like_superfamily"/>
</dbReference>
<protein>
    <submittedName>
        <fullName evidence="4">Response regulator</fullName>
    </submittedName>
</protein>
<dbReference type="GO" id="GO:0000160">
    <property type="term" value="P:phosphorelay signal transduction system"/>
    <property type="evidence" value="ECO:0007669"/>
    <property type="project" value="InterPro"/>
</dbReference>
<dbReference type="PROSITE" id="PS50110">
    <property type="entry name" value="RESPONSE_REGULATORY"/>
    <property type="match status" value="1"/>
</dbReference>
<dbReference type="SUPFAM" id="SSF52172">
    <property type="entry name" value="CheY-like"/>
    <property type="match status" value="1"/>
</dbReference>
<dbReference type="RefSeq" id="WP_090361935.1">
    <property type="nucleotide sequence ID" value="NZ_CP134081.1"/>
</dbReference>
<feature type="domain" description="Response regulatory" evidence="3">
    <location>
        <begin position="29"/>
        <end position="145"/>
    </location>
</feature>
<feature type="modified residue" description="4-aspartylphosphate" evidence="2">
    <location>
        <position position="79"/>
    </location>
</feature>
<evidence type="ECO:0000259" key="3">
    <source>
        <dbReference type="PROSITE" id="PS50110"/>
    </source>
</evidence>
<dbReference type="PANTHER" id="PTHR44591">
    <property type="entry name" value="STRESS RESPONSE REGULATOR PROTEIN 1"/>
    <property type="match status" value="1"/>
</dbReference>
<organism evidence="4 5">
    <name type="scientific">Pseudomonas coleopterorum</name>
    <dbReference type="NCBI Taxonomy" id="1605838"/>
    <lineage>
        <taxon>Bacteria</taxon>
        <taxon>Pseudomonadati</taxon>
        <taxon>Pseudomonadota</taxon>
        <taxon>Gammaproteobacteria</taxon>
        <taxon>Pseudomonadales</taxon>
        <taxon>Pseudomonadaceae</taxon>
        <taxon>Pseudomonas</taxon>
    </lineage>
</organism>
<accession>A0AAJ6MSY0</accession>
<name>A0AAJ6MSY0_9PSED</name>
<dbReference type="AlphaFoldDB" id="A0AAJ6MSY0"/>
<reference evidence="4" key="1">
    <citation type="submission" date="2023-09" db="EMBL/GenBank/DDBJ databases">
        <title>First report of Pseudomonas coleopterorum DJ13 causing leaf spot on Rhododendron pulchrum Sweet in China.</title>
        <authorList>
            <person name="Zhang Y."/>
        </authorList>
    </citation>
    <scope>NUCLEOTIDE SEQUENCE</scope>
    <source>
        <strain evidence="4">DJ13</strain>
    </source>
</reference>
<sequence length="151" mass="16331">MSDHESLLSDAEREALSELGQVQDMPPQLALVVDDDGDTRDVLTQILELHGIACVQADSAMGAMRQLRASRRIGLLITDLRMGPESGLDLIREVRESERAALPIIIISGDASVKDAIAAMHFSVVDFLLKPIDTNTLVKLAREELGLDGAS</sequence>
<dbReference type="CDD" id="cd00156">
    <property type="entry name" value="REC"/>
    <property type="match status" value="1"/>
</dbReference>
<dbReference type="InterPro" id="IPR050595">
    <property type="entry name" value="Bact_response_regulator"/>
</dbReference>